<dbReference type="Proteomes" id="UP000460718">
    <property type="component" value="Unassembled WGS sequence"/>
</dbReference>
<evidence type="ECO:0000313" key="3">
    <source>
        <dbReference type="EMBL" id="KAE9143647.1"/>
    </source>
</evidence>
<proteinExistence type="predicted"/>
<evidence type="ECO:0000313" key="5">
    <source>
        <dbReference type="Proteomes" id="UP000460718"/>
    </source>
</evidence>
<comment type="caution">
    <text evidence="3">The sequence shown here is derived from an EMBL/GenBank/DDBJ whole genome shotgun (WGS) entry which is preliminary data.</text>
</comment>
<feature type="compositionally biased region" description="Polar residues" evidence="1">
    <location>
        <begin position="1"/>
        <end position="12"/>
    </location>
</feature>
<dbReference type="AlphaFoldDB" id="A0A6A3U208"/>
<dbReference type="EMBL" id="QXFW01000570">
    <property type="protein sequence ID" value="KAE9008394.1"/>
    <property type="molecule type" value="Genomic_DNA"/>
</dbReference>
<feature type="compositionally biased region" description="Low complexity" evidence="1">
    <location>
        <begin position="74"/>
        <end position="107"/>
    </location>
</feature>
<evidence type="ECO:0000313" key="2">
    <source>
        <dbReference type="EMBL" id="KAE9008394.1"/>
    </source>
</evidence>
<dbReference type="EMBL" id="QXGA01000603">
    <property type="protein sequence ID" value="KAE9143647.1"/>
    <property type="molecule type" value="Genomic_DNA"/>
</dbReference>
<feature type="region of interest" description="Disordered" evidence="1">
    <location>
        <begin position="1"/>
        <end position="110"/>
    </location>
</feature>
<gene>
    <name evidence="3" type="ORF">PF006_g11344</name>
    <name evidence="2" type="ORF">PF011_g10717</name>
</gene>
<evidence type="ECO:0000313" key="4">
    <source>
        <dbReference type="Proteomes" id="UP000440732"/>
    </source>
</evidence>
<protein>
    <submittedName>
        <fullName evidence="3">Uncharacterized protein</fullName>
    </submittedName>
</protein>
<accession>A0A6A3U208</accession>
<evidence type="ECO:0000256" key="1">
    <source>
        <dbReference type="SAM" id="MobiDB-lite"/>
    </source>
</evidence>
<reference evidence="3 4" key="1">
    <citation type="submission" date="2018-08" db="EMBL/GenBank/DDBJ databases">
        <title>Genomic investigation of the strawberry pathogen Phytophthora fragariae indicates pathogenicity is determined by transcriptional variation in three key races.</title>
        <authorList>
            <person name="Adams T.M."/>
            <person name="Armitage A.D."/>
            <person name="Sobczyk M.K."/>
            <person name="Bates H.J."/>
            <person name="Dunwell J.M."/>
            <person name="Nellist C.F."/>
            <person name="Harrison R.J."/>
        </authorList>
    </citation>
    <scope>NUCLEOTIDE SEQUENCE [LARGE SCALE GENOMIC DNA]</scope>
    <source>
        <strain evidence="3 4">NOV-5</strain>
        <strain evidence="2 5">SCRP245</strain>
    </source>
</reference>
<sequence length="384" mass="41926">MMESSAPSTTTPQPRPRGEGTARSHTQQQPPQSAPRVGSPRAGVRRSPRLAQEQSTPAPTAPSLSTRGAPGSVATSPSPGTATVSPSSSTPLPSTTQTTTQSVATATDSRRHQLVVRPIIKKTHAQQERSCEQLDDVVFNGATFGDIITKIWEHLSSRVKARAVKMDGVWTTQVPTKLQWPKMMQFKHNRHLVDSAKSEAAWDKWLQAMQGETVLLLVYVYGVAIGKGQDLKEFEKACIVPEETDRAGATAESGLHEVVEKLQSKWGQVFQANAVVWRMWANHVTRNLNRSTWDAAIAEPPPAQVACLLQAADSRVEEHVANVSRSASMALDCVNASIAGNKQLRKDWKAFGRRLDDQDTALVTHKSDIEAFINGVLPPRDVID</sequence>
<name>A0A6A3U208_9STRA</name>
<dbReference type="Proteomes" id="UP000440732">
    <property type="component" value="Unassembled WGS sequence"/>
</dbReference>
<organism evidence="3 4">
    <name type="scientific">Phytophthora fragariae</name>
    <dbReference type="NCBI Taxonomy" id="53985"/>
    <lineage>
        <taxon>Eukaryota</taxon>
        <taxon>Sar</taxon>
        <taxon>Stramenopiles</taxon>
        <taxon>Oomycota</taxon>
        <taxon>Peronosporomycetes</taxon>
        <taxon>Peronosporales</taxon>
        <taxon>Peronosporaceae</taxon>
        <taxon>Phytophthora</taxon>
    </lineage>
</organism>
<feature type="compositionally biased region" description="Polar residues" evidence="1">
    <location>
        <begin position="52"/>
        <end position="66"/>
    </location>
</feature>